<feature type="chain" id="PRO_5032549489" description="DUF3558 domain-containing protein" evidence="1">
    <location>
        <begin position="35"/>
        <end position="179"/>
    </location>
</feature>
<keyword evidence="3" id="KW-1185">Reference proteome</keyword>
<protein>
    <recommendedName>
        <fullName evidence="4">DUF3558 domain-containing protein</fullName>
    </recommendedName>
</protein>
<reference evidence="2 3" key="1">
    <citation type="submission" date="2020-07" db="EMBL/GenBank/DDBJ databases">
        <title>Sequencing the genomes of 1000 actinobacteria strains.</title>
        <authorList>
            <person name="Klenk H.-P."/>
        </authorList>
    </citation>
    <scope>NUCLEOTIDE SEQUENCE [LARGE SCALE GENOMIC DNA]</scope>
    <source>
        <strain evidence="2 3">DSM 104006</strain>
    </source>
</reference>
<dbReference type="PROSITE" id="PS51257">
    <property type="entry name" value="PROKAR_LIPOPROTEIN"/>
    <property type="match status" value="1"/>
</dbReference>
<feature type="signal peptide" evidence="1">
    <location>
        <begin position="1"/>
        <end position="34"/>
    </location>
</feature>
<organism evidence="2 3">
    <name type="scientific">Amycolatopsis endophytica</name>
    <dbReference type="NCBI Taxonomy" id="860233"/>
    <lineage>
        <taxon>Bacteria</taxon>
        <taxon>Bacillati</taxon>
        <taxon>Actinomycetota</taxon>
        <taxon>Actinomycetes</taxon>
        <taxon>Pseudonocardiales</taxon>
        <taxon>Pseudonocardiaceae</taxon>
        <taxon>Amycolatopsis</taxon>
    </lineage>
</organism>
<dbReference type="EMBL" id="JACCFK010000001">
    <property type="protein sequence ID" value="NYI88334.1"/>
    <property type="molecule type" value="Genomic_DNA"/>
</dbReference>
<evidence type="ECO:0000313" key="2">
    <source>
        <dbReference type="EMBL" id="NYI88334.1"/>
    </source>
</evidence>
<evidence type="ECO:0008006" key="4">
    <source>
        <dbReference type="Google" id="ProtNLM"/>
    </source>
</evidence>
<accession>A0A853B0H1</accession>
<evidence type="ECO:0000256" key="1">
    <source>
        <dbReference type="SAM" id="SignalP"/>
    </source>
</evidence>
<dbReference type="Proteomes" id="UP000549616">
    <property type="component" value="Unassembled WGS sequence"/>
</dbReference>
<gene>
    <name evidence="2" type="ORF">HNR02_001657</name>
</gene>
<proteinExistence type="predicted"/>
<comment type="caution">
    <text evidence="2">The sequence shown here is derived from an EMBL/GenBank/DDBJ whole genome shotgun (WGS) entry which is preliminary data.</text>
</comment>
<keyword evidence="1" id="KW-0732">Signal</keyword>
<sequence>MITNLRLARILVGGACLLTVGTACTSAVSGTPSAAPTTQNSTPTGSDVFAGLDACQLLDQLNAGQGFAPGENKSRRNQCTASKPGFATYGLALDSVQGLSEFDAANAGATSISVNGRDGMQADIPVGGCAVAVGVGVGVGEHARALVLVTMERASEDAHGCPNARAFAEKVEPLLPQAR</sequence>
<name>A0A853B0H1_9PSEU</name>
<dbReference type="RefSeq" id="WP_312860947.1">
    <property type="nucleotide sequence ID" value="NZ_JACCFK010000001.1"/>
</dbReference>
<evidence type="ECO:0000313" key="3">
    <source>
        <dbReference type="Proteomes" id="UP000549616"/>
    </source>
</evidence>
<dbReference type="AlphaFoldDB" id="A0A853B0H1"/>